<evidence type="ECO:0000313" key="1">
    <source>
        <dbReference type="EMBL" id="KAA6323486.1"/>
    </source>
</evidence>
<proteinExistence type="predicted"/>
<sequence length="109" mass="12345">MDLLHYFGYESRYAKLCIIVLKTTSGLCFGICTTSRATGGYEDKSLPLLQNVFTWARTINPFQPLSAGVWSTSLANLNEPLVWHHDIFRKDGTPFSQEEIDTIKSLTEK</sequence>
<reference evidence="1" key="1">
    <citation type="submission" date="2019-03" db="EMBL/GenBank/DDBJ databases">
        <title>Single cell metagenomics reveals metabolic interactions within the superorganism composed of flagellate Streblomastix strix and complex community of Bacteroidetes bacteria on its surface.</title>
        <authorList>
            <person name="Treitli S.C."/>
            <person name="Kolisko M."/>
            <person name="Husnik F."/>
            <person name="Keeling P."/>
            <person name="Hampl V."/>
        </authorList>
    </citation>
    <scope>NUCLEOTIDE SEQUENCE</scope>
    <source>
        <strain evidence="1">STM</strain>
    </source>
</reference>
<name>A0A5J4QNI5_9ZZZZ</name>
<dbReference type="EMBL" id="SNRY01002793">
    <property type="protein sequence ID" value="KAA6323486.1"/>
    <property type="molecule type" value="Genomic_DNA"/>
</dbReference>
<accession>A0A5J4QNI5</accession>
<gene>
    <name evidence="1" type="ORF">EZS27_027077</name>
</gene>
<dbReference type="AlphaFoldDB" id="A0A5J4QNI5"/>
<comment type="caution">
    <text evidence="1">The sequence shown here is derived from an EMBL/GenBank/DDBJ whole genome shotgun (WGS) entry which is preliminary data.</text>
</comment>
<organism evidence="1">
    <name type="scientific">termite gut metagenome</name>
    <dbReference type="NCBI Taxonomy" id="433724"/>
    <lineage>
        <taxon>unclassified sequences</taxon>
        <taxon>metagenomes</taxon>
        <taxon>organismal metagenomes</taxon>
    </lineage>
</organism>
<protein>
    <submittedName>
        <fullName evidence="1">Uncharacterized protein</fullName>
    </submittedName>
</protein>